<evidence type="ECO:0000313" key="4">
    <source>
        <dbReference type="EMBL" id="SSX26333.1"/>
    </source>
</evidence>
<dbReference type="PANTHER" id="PTHR28633">
    <property type="entry name" value="HERMANSKY-PUDLAK SYNDROME 3 PROTEIN"/>
    <property type="match status" value="1"/>
</dbReference>
<dbReference type="InterPro" id="IPR029438">
    <property type="entry name" value="HPS3_C"/>
</dbReference>
<dbReference type="InterPro" id="IPR029437">
    <property type="entry name" value="HPS3_N"/>
</dbReference>
<name>A0A336MC01_CULSO</name>
<organism evidence="4">
    <name type="scientific">Culicoides sonorensis</name>
    <name type="common">Biting midge</name>
    <dbReference type="NCBI Taxonomy" id="179676"/>
    <lineage>
        <taxon>Eukaryota</taxon>
        <taxon>Metazoa</taxon>
        <taxon>Ecdysozoa</taxon>
        <taxon>Arthropoda</taxon>
        <taxon>Hexapoda</taxon>
        <taxon>Insecta</taxon>
        <taxon>Pterygota</taxon>
        <taxon>Neoptera</taxon>
        <taxon>Endopterygota</taxon>
        <taxon>Diptera</taxon>
        <taxon>Nematocera</taxon>
        <taxon>Chironomoidea</taxon>
        <taxon>Ceratopogonidae</taxon>
        <taxon>Ceratopogoninae</taxon>
        <taxon>Culicoides</taxon>
        <taxon>Monoculicoides</taxon>
    </lineage>
</organism>
<dbReference type="AlphaFoldDB" id="A0A336MC01"/>
<dbReference type="EMBL" id="UFQS01000668">
    <property type="protein sequence ID" value="SSX05976.1"/>
    <property type="molecule type" value="Genomic_DNA"/>
</dbReference>
<dbReference type="InterPro" id="IPR017216">
    <property type="entry name" value="HPS3"/>
</dbReference>
<dbReference type="Pfam" id="PF14761">
    <property type="entry name" value="HPS3_N"/>
    <property type="match status" value="1"/>
</dbReference>
<evidence type="ECO:0000259" key="1">
    <source>
        <dbReference type="Pfam" id="PF14761"/>
    </source>
</evidence>
<accession>A0A336MC01</accession>
<dbReference type="Pfam" id="PF14763">
    <property type="entry name" value="HPS3_C"/>
    <property type="match status" value="1"/>
</dbReference>
<sequence length="1233" mass="142084">MTVYKKIVKHDLLSVYHFLGQKTKTIEDIVDSCLIPNNRLVLAKRNGFIEIFDLNEDGDDCCACFATIDDVVTVEYCIQGNYLVCLEEKISKGKCIKNIRVYCHFEAAGQDTNLGIKARIAGKTTPIYSTSETRCLEMLELPTKQTPEIVACCQPFLFKYCYNDSTKYKFIDFIEANFYIELDFKPTRLEVTENICAAMNQTYVNVFQIIGTTTSVWHNSSNEASTSSFNGSDNNHNVEPKLRIDLSRDLDYNLIKDKKEINDQIFQVDITSKAQQTQQRKSDFDSNEMKPIVVNNLQCVIKFFNETTTDTFTFDIQSLLQLKLAPVRPLDQLSGYSYKFLCLTLRPIYMLMKKDPSNMTDKRHIRPPHDFNLESRFHENFVGCSVLVTTQQDGYLYQVYNEKHSNGICFAFPFTSPVRDVALDDTTLHALTDNGIESYTVRTGHRLFNDLLSQKTKNSNKIVPNMNKSICLIGLRPFLGVRKILLSDKNLVLLANSINSPGPLNPGKDVPKPDDQGLWTIYNLQIPSPDMIYRDFEDLAKKKYSKNRNAFIDLIEEAHIILRTNLEVAQLVSGVDRDMDCASIAVLKENDSKEVAEMYKDSCILLGDLYALSLDSTEYKQSLPYYLMAGLTLIDIFKRLKKLQNGEMKCITSLIFTLKTYLTQIIPNSTELDALLSKTVRHEEFIPSEQFNGHEAGLQKTVKFGEIIIEVLAKYSPSELSPMILQLPVFMDYIGSGMFEVIKGFTNKTAEDIICLIFYLMKRNDIQKARLMFDEINHEHLKETLQKNYRLLFDSNVNGKGIRVVNFSEFTEIFFLNTTNIHQQQLFTDICLFVLTETQFLDYETLLKMFMDYLSALIGNNSYINGQNLVQNFLEKYFIHINVKRCLGVSSKTGDDYTSMDVFSSNSEPASLKSINDISSSESENSLKKSIRILLRLYLTHLKYATTNYHLTNASHSESLNAMNGECLENELKIFDEKIENFITRYKSMAQRTELLMHNNTKNILFFEHRYNYLTLMPPFEENLLVEGIRDSSLIKKLERDTYLNILKLQSILCNQEISAELHKDVLQFMQQNSDLIGIDAILSCIYPTNVGMEFILEKCPQAILEYAINRYKTDTEWISLIKCIQGKINAYDETEDVYALLLYYRIFKEILEYVAVSYPLEITMKILHEKNFILKNLENSNSIPNFKYMCDFTDYINICSDTKHSAKLKQMIEQTGHQLFEAIKNNKRVDRD</sequence>
<dbReference type="VEuPathDB" id="VectorBase:CSON013328"/>
<reference evidence="3" key="1">
    <citation type="submission" date="2018-04" db="EMBL/GenBank/DDBJ databases">
        <authorList>
            <person name="Go L.Y."/>
            <person name="Mitchell J.A."/>
        </authorList>
    </citation>
    <scope>NUCLEOTIDE SEQUENCE</scope>
    <source>
        <tissue evidence="3">Whole organism</tissue>
    </source>
</reference>
<feature type="domain" description="BLOC-2 complex member HPS3 C-terminal" evidence="2">
    <location>
        <begin position="532"/>
        <end position="664"/>
    </location>
</feature>
<evidence type="ECO:0000313" key="3">
    <source>
        <dbReference type="EMBL" id="SSX05976.1"/>
    </source>
</evidence>
<gene>
    <name evidence="4" type="primary">CSON013328</name>
</gene>
<proteinExistence type="predicted"/>
<reference evidence="4" key="2">
    <citation type="submission" date="2018-07" db="EMBL/GenBank/DDBJ databases">
        <authorList>
            <person name="Quirk P.G."/>
            <person name="Krulwich T.A."/>
        </authorList>
    </citation>
    <scope>NUCLEOTIDE SEQUENCE</scope>
</reference>
<evidence type="ECO:0000259" key="2">
    <source>
        <dbReference type="Pfam" id="PF14763"/>
    </source>
</evidence>
<feature type="domain" description="BLOC-2 complex member HPS3 N-terminal" evidence="1">
    <location>
        <begin position="48"/>
        <end position="153"/>
    </location>
</feature>
<dbReference type="EMBL" id="UFQT01000668">
    <property type="protein sequence ID" value="SSX26333.1"/>
    <property type="molecule type" value="Genomic_DNA"/>
</dbReference>
<protein>
    <submittedName>
        <fullName evidence="4">CSON013328 protein</fullName>
    </submittedName>
</protein>
<dbReference type="GO" id="GO:0005737">
    <property type="term" value="C:cytoplasm"/>
    <property type="evidence" value="ECO:0007669"/>
    <property type="project" value="TreeGrafter"/>
</dbReference>
<dbReference type="PANTHER" id="PTHR28633:SF1">
    <property type="entry name" value="BLOC-2 COMPLEX MEMBER HPS3"/>
    <property type="match status" value="1"/>
</dbReference>